<sequence length="73" mass="8056">MGCTRRTPAARLGTRARVGVDKRHDKHAGGTTVNSTPKVGETARFVENWEGLTLGRIPECRFSLFGVGLRQQF</sequence>
<dbReference type="KEGG" id="cef:CE2256"/>
<dbReference type="Proteomes" id="UP000001409">
    <property type="component" value="Chromosome"/>
</dbReference>
<dbReference type="STRING" id="196164.gene:10742687"/>
<dbReference type="AlphaFoldDB" id="Q8FN91"/>
<name>Q8FN91_COREF</name>
<protein>
    <submittedName>
        <fullName evidence="1">Uncharacterized protein</fullName>
    </submittedName>
</protein>
<accession>C8NQM0</accession>
<dbReference type="HOGENOM" id="CLU_2698343_0_0_11"/>
<proteinExistence type="predicted"/>
<accession>Q8FN91</accession>
<reference evidence="1 2" key="1">
    <citation type="journal article" date="2003" name="Genome Res.">
        <title>Comparative complete genome sequence analysis of the amino acid replacements responsible for the thermostability of Corynebacterium efficiens.</title>
        <authorList>
            <person name="Nishio Y."/>
            <person name="Nakamura Y."/>
            <person name="Kawarabayasi Y."/>
            <person name="Usuda Y."/>
            <person name="Kimura E."/>
            <person name="Sugimoto S."/>
            <person name="Matsui K."/>
            <person name="Yamagishi A."/>
            <person name="Kikuchi H."/>
            <person name="Ikeo K."/>
            <person name="Gojobori T."/>
        </authorList>
    </citation>
    <scope>NUCLEOTIDE SEQUENCE [LARGE SCALE GENOMIC DNA]</scope>
    <source>
        <strain evidence="2">DSM 44549 / YS-314 / AJ 12310 / JCM 11189 / NBRC 100395</strain>
    </source>
</reference>
<evidence type="ECO:0000313" key="1">
    <source>
        <dbReference type="EMBL" id="BAC19066.1"/>
    </source>
</evidence>
<evidence type="ECO:0000313" key="2">
    <source>
        <dbReference type="Proteomes" id="UP000001409"/>
    </source>
</evidence>
<organism evidence="1 2">
    <name type="scientific">Corynebacterium efficiens (strain DSM 44549 / YS-314 / AJ 12310 / JCM 11189 / NBRC 100395)</name>
    <dbReference type="NCBI Taxonomy" id="196164"/>
    <lineage>
        <taxon>Bacteria</taxon>
        <taxon>Bacillati</taxon>
        <taxon>Actinomycetota</taxon>
        <taxon>Actinomycetes</taxon>
        <taxon>Mycobacteriales</taxon>
        <taxon>Corynebacteriaceae</taxon>
        <taxon>Corynebacterium</taxon>
    </lineage>
</organism>
<dbReference type="EMBL" id="BA000035">
    <property type="protein sequence ID" value="BAC19066.1"/>
    <property type="molecule type" value="Genomic_DNA"/>
</dbReference>
<keyword evidence="2" id="KW-1185">Reference proteome</keyword>